<organism evidence="1 2">
    <name type="scientific">Flavobacterium profundi</name>
    <dbReference type="NCBI Taxonomy" id="1774945"/>
    <lineage>
        <taxon>Bacteria</taxon>
        <taxon>Pseudomonadati</taxon>
        <taxon>Bacteroidota</taxon>
        <taxon>Flavobacteriia</taxon>
        <taxon>Flavobacteriales</taxon>
        <taxon>Flavobacteriaceae</taxon>
        <taxon>Flavobacterium</taxon>
    </lineage>
</organism>
<evidence type="ECO:0000313" key="2">
    <source>
        <dbReference type="Proteomes" id="UP000431264"/>
    </source>
</evidence>
<sequence>MSTTINGVPEVLTGLWTYRSFLSNPDVTADFDSLEFGRGTIKINEGPMQTFDGLIFGPGWELKLTGSIGYGNPFTVQFQGKGVVGGAEWIYNYVGYFVPNWVNGVNQRPALVGTIVRVIPHPTGANGDSTAPAGVVAQWIAVKQDEA</sequence>
<dbReference type="EMBL" id="WQLW01000002">
    <property type="protein sequence ID" value="MVO08363.1"/>
    <property type="molecule type" value="Genomic_DNA"/>
</dbReference>
<dbReference type="RefSeq" id="WP_140996754.1">
    <property type="nucleotide sequence ID" value="NZ_VDCZ01000002.1"/>
</dbReference>
<evidence type="ECO:0000313" key="1">
    <source>
        <dbReference type="EMBL" id="MVO08363.1"/>
    </source>
</evidence>
<name>A0A6I4IF68_9FLAO</name>
<accession>A0A6I4IF68</accession>
<dbReference type="AlphaFoldDB" id="A0A6I4IF68"/>
<protein>
    <submittedName>
        <fullName evidence="1">Uncharacterized protein</fullName>
    </submittedName>
</protein>
<reference evidence="2" key="1">
    <citation type="submission" date="2019-05" db="EMBL/GenBank/DDBJ databases">
        <title>Flavobacterium profundi sp. nov., isolated from a deep-sea seamount.</title>
        <authorList>
            <person name="Zhang D.-C."/>
        </authorList>
    </citation>
    <scope>NUCLEOTIDE SEQUENCE [LARGE SCALE GENOMIC DNA]</scope>
    <source>
        <strain evidence="2">TP390</strain>
    </source>
</reference>
<proteinExistence type="predicted"/>
<gene>
    <name evidence="1" type="ORF">GOQ30_04190</name>
</gene>
<dbReference type="OrthoDB" id="670612at2"/>
<keyword evidence="2" id="KW-1185">Reference proteome</keyword>
<dbReference type="Proteomes" id="UP000431264">
    <property type="component" value="Unassembled WGS sequence"/>
</dbReference>
<comment type="caution">
    <text evidence="1">The sequence shown here is derived from an EMBL/GenBank/DDBJ whole genome shotgun (WGS) entry which is preliminary data.</text>
</comment>